<dbReference type="GO" id="GO:0008168">
    <property type="term" value="F:methyltransferase activity"/>
    <property type="evidence" value="ECO:0007669"/>
    <property type="project" value="UniProtKB-KW"/>
</dbReference>
<dbReference type="PANTHER" id="PTHR43182:SF1">
    <property type="entry name" value="COBALT-PRECORRIN-7 C(5)-METHYLTRANSFERASE"/>
    <property type="match status" value="1"/>
</dbReference>
<dbReference type="Gene3D" id="3.40.50.150">
    <property type="entry name" value="Vaccinia Virus protein VP39"/>
    <property type="match status" value="1"/>
</dbReference>
<dbReference type="Pfam" id="PF13649">
    <property type="entry name" value="Methyltransf_25"/>
    <property type="match status" value="1"/>
</dbReference>
<protein>
    <submittedName>
        <fullName evidence="7">Methyltransferase domain-containing protein</fullName>
    </submittedName>
</protein>
<name>A0A7C2S5X7_ARCFL</name>
<keyword evidence="4 7" id="KW-0808">Transferase</keyword>
<keyword evidence="3 7" id="KW-0489">Methyltransferase</keyword>
<accession>A0A7C2S5X7</accession>
<keyword evidence="5" id="KW-0949">S-adenosyl-L-methionine</keyword>
<evidence type="ECO:0000256" key="3">
    <source>
        <dbReference type="ARBA" id="ARBA00022603"/>
    </source>
</evidence>
<dbReference type="GO" id="GO:0032259">
    <property type="term" value="P:methylation"/>
    <property type="evidence" value="ECO:0007669"/>
    <property type="project" value="UniProtKB-KW"/>
</dbReference>
<dbReference type="InterPro" id="IPR029063">
    <property type="entry name" value="SAM-dependent_MTases_sf"/>
</dbReference>
<dbReference type="CDD" id="cd02440">
    <property type="entry name" value="AdoMet_MTases"/>
    <property type="match status" value="1"/>
</dbReference>
<evidence type="ECO:0000256" key="1">
    <source>
        <dbReference type="ARBA" id="ARBA00004953"/>
    </source>
</evidence>
<evidence type="ECO:0000256" key="2">
    <source>
        <dbReference type="ARBA" id="ARBA00022573"/>
    </source>
</evidence>
<evidence type="ECO:0000313" key="7">
    <source>
        <dbReference type="EMBL" id="HET20684.1"/>
    </source>
</evidence>
<dbReference type="InterPro" id="IPR050714">
    <property type="entry name" value="Cobalamin_biosynth_MTase"/>
</dbReference>
<dbReference type="PANTHER" id="PTHR43182">
    <property type="entry name" value="COBALT-PRECORRIN-6B C(15)-METHYLTRANSFERASE (DECARBOXYLATING)"/>
    <property type="match status" value="1"/>
</dbReference>
<evidence type="ECO:0000259" key="6">
    <source>
        <dbReference type="Pfam" id="PF13649"/>
    </source>
</evidence>
<keyword evidence="2" id="KW-0169">Cobalamin biosynthesis</keyword>
<dbReference type="EMBL" id="DTLB01000001">
    <property type="protein sequence ID" value="HFW31402.1"/>
    <property type="molecule type" value="Genomic_DNA"/>
</dbReference>
<dbReference type="GO" id="GO:0009236">
    <property type="term" value="P:cobalamin biosynthetic process"/>
    <property type="evidence" value="ECO:0007669"/>
    <property type="project" value="UniProtKB-KW"/>
</dbReference>
<evidence type="ECO:0000256" key="5">
    <source>
        <dbReference type="ARBA" id="ARBA00022691"/>
    </source>
</evidence>
<dbReference type="SUPFAM" id="SSF53335">
    <property type="entry name" value="S-adenosyl-L-methionine-dependent methyltransferases"/>
    <property type="match status" value="1"/>
</dbReference>
<organism evidence="7">
    <name type="scientific">Archaeoglobus fulgidus</name>
    <dbReference type="NCBI Taxonomy" id="2234"/>
    <lineage>
        <taxon>Archaea</taxon>
        <taxon>Methanobacteriati</taxon>
        <taxon>Methanobacteriota</taxon>
        <taxon>Archaeoglobi</taxon>
        <taxon>Archaeoglobales</taxon>
        <taxon>Archaeoglobaceae</taxon>
        <taxon>Archaeoglobus</taxon>
    </lineage>
</organism>
<dbReference type="AlphaFoldDB" id="A0A7C2S5X7"/>
<sequence>MGKYTKAEVIGVVFSKLKPDRNKIFADIGCGSGGVTEFFAPYVAKAYAVDSSIEAVKQAQERLRRFENVLVICSDGKEFLETNEVDLVFFGGTKGIESMLEVCKAERVVVNAARIDVALKVADKMRVMGIFEEILIVNVAKSYELAGGLAFRPLNPVFIVCGRRDL</sequence>
<evidence type="ECO:0000313" key="8">
    <source>
        <dbReference type="EMBL" id="HFW31402.1"/>
    </source>
</evidence>
<dbReference type="InterPro" id="IPR041698">
    <property type="entry name" value="Methyltransf_25"/>
</dbReference>
<reference evidence="7" key="1">
    <citation type="journal article" date="2020" name="mSystems">
        <title>Genome- and Community-Level Interaction Insights into Carbon Utilization and Element Cycling Functions of Hydrothermarchaeota in Hydrothermal Sediment.</title>
        <authorList>
            <person name="Zhou Z."/>
            <person name="Liu Y."/>
            <person name="Xu W."/>
            <person name="Pan J."/>
            <person name="Luo Z.H."/>
            <person name="Li M."/>
        </authorList>
    </citation>
    <scope>NUCLEOTIDE SEQUENCE [LARGE SCALE GENOMIC DNA]</scope>
    <source>
        <strain evidence="7">SpSt-12</strain>
        <strain evidence="8">SpSt-87</strain>
    </source>
</reference>
<evidence type="ECO:0000256" key="4">
    <source>
        <dbReference type="ARBA" id="ARBA00022679"/>
    </source>
</evidence>
<comment type="pathway">
    <text evidence="1">Cofactor biosynthesis; adenosylcobalamin biosynthesis.</text>
</comment>
<comment type="caution">
    <text evidence="7">The sequence shown here is derived from an EMBL/GenBank/DDBJ whole genome shotgun (WGS) entry which is preliminary data.</text>
</comment>
<feature type="domain" description="Methyltransferase" evidence="6">
    <location>
        <begin position="27"/>
        <end position="90"/>
    </location>
</feature>
<dbReference type="EMBL" id="DSCQ01000014">
    <property type="protein sequence ID" value="HET20684.1"/>
    <property type="molecule type" value="Genomic_DNA"/>
</dbReference>
<gene>
    <name evidence="7" type="ORF">ENN70_00930</name>
    <name evidence="8" type="ORF">ENW66_00395</name>
</gene>
<proteinExistence type="predicted"/>